<comment type="caution">
    <text evidence="2">The sequence shown here is derived from an EMBL/GenBank/DDBJ whole genome shotgun (WGS) entry which is preliminary data.</text>
</comment>
<keyword evidence="3" id="KW-1185">Reference proteome</keyword>
<protein>
    <submittedName>
        <fullName evidence="2">Uncharacterized protein</fullName>
    </submittedName>
</protein>
<accession>A0ABQ7JDJ9</accession>
<sequence>MFNCRVCSSFPFDTIFGNREEVSSSSQSTTAATSSGPKPNKPSVESNIPNKLYDEQLLASNVNVRSPEEIATVCEAWENYVHPRAKEFWHTSENVQQVLSTIARSIDRGSDPVLGDEDSCVIWRGKTSAEDNYPIFPFLKPGESEPSYTYVNRALALIYADEESFVELQQKSQSSLEMACGNKLCVQLTHISLD</sequence>
<evidence type="ECO:0000313" key="2">
    <source>
        <dbReference type="EMBL" id="KAF8822018.1"/>
    </source>
</evidence>
<reference evidence="2 3" key="1">
    <citation type="journal article" date="2020" name="bioRxiv">
        <title>Metabolic contributions of an alphaproteobacterial endosymbiont in the apicomplexan Cardiosporidium cionae.</title>
        <authorList>
            <person name="Hunter E.S."/>
            <person name="Paight C.J."/>
            <person name="Lane C.E."/>
        </authorList>
    </citation>
    <scope>NUCLEOTIDE SEQUENCE [LARGE SCALE GENOMIC DNA]</scope>
    <source>
        <strain evidence="2">ESH_2018</strain>
    </source>
</reference>
<gene>
    <name evidence="2" type="ORF">IE077_001214</name>
</gene>
<evidence type="ECO:0000313" key="3">
    <source>
        <dbReference type="Proteomes" id="UP000823046"/>
    </source>
</evidence>
<dbReference type="EMBL" id="JADAQX010000097">
    <property type="protein sequence ID" value="KAF8822018.1"/>
    <property type="molecule type" value="Genomic_DNA"/>
</dbReference>
<evidence type="ECO:0000256" key="1">
    <source>
        <dbReference type="SAM" id="MobiDB-lite"/>
    </source>
</evidence>
<organism evidence="2 3">
    <name type="scientific">Cardiosporidium cionae</name>
    <dbReference type="NCBI Taxonomy" id="476202"/>
    <lineage>
        <taxon>Eukaryota</taxon>
        <taxon>Sar</taxon>
        <taxon>Alveolata</taxon>
        <taxon>Apicomplexa</taxon>
        <taxon>Aconoidasida</taxon>
        <taxon>Nephromycida</taxon>
        <taxon>Cardiosporidium</taxon>
    </lineage>
</organism>
<feature type="region of interest" description="Disordered" evidence="1">
    <location>
        <begin position="21"/>
        <end position="47"/>
    </location>
</feature>
<proteinExistence type="predicted"/>
<dbReference type="Proteomes" id="UP000823046">
    <property type="component" value="Unassembled WGS sequence"/>
</dbReference>
<feature type="compositionally biased region" description="Low complexity" evidence="1">
    <location>
        <begin position="23"/>
        <end position="35"/>
    </location>
</feature>
<name>A0ABQ7JDJ9_9APIC</name>